<organism evidence="2 3">
    <name type="scientific">Gottfriedia endophytica</name>
    <dbReference type="NCBI Taxonomy" id="2820819"/>
    <lineage>
        <taxon>Bacteria</taxon>
        <taxon>Bacillati</taxon>
        <taxon>Bacillota</taxon>
        <taxon>Bacilli</taxon>
        <taxon>Bacillales</taxon>
        <taxon>Bacillaceae</taxon>
        <taxon>Gottfriedia</taxon>
    </lineage>
</organism>
<reference evidence="2" key="1">
    <citation type="submission" date="2021-04" db="EMBL/GenBank/DDBJ databases">
        <title>Genome seq and assembly of Bacillus sp.</title>
        <authorList>
            <person name="Chhetri G."/>
        </authorList>
    </citation>
    <scope>NUCLEOTIDE SEQUENCE</scope>
    <source>
        <strain evidence="2">RG28</strain>
    </source>
</reference>
<evidence type="ECO:0000313" key="3">
    <source>
        <dbReference type="Proteomes" id="UP000682134"/>
    </source>
</evidence>
<sequence>MFRLGMPTLIEFDSLEENINLCCKLGLDFIELNMNLPIFTPEYISSEKLKKLMMKHKIDFTIHLPEELDLTSFQPSMRRGHINRCKEVILWASSAGINILNMHINNGIYFTLPESKYWINEKYEAEFLTLFLDSYKEILLFADEYNVKVCIENTCNFFLPFVKKGIDLIKELDGFNLTWDAGHDAKCHFRETNVFEKLAKKVTHMHLHDFNENGDHQTLYTGNVPINERLHFAKKHNLSVVLEIKTSEALKKSLINIDTFF</sequence>
<dbReference type="SUPFAM" id="SSF51658">
    <property type="entry name" value="Xylose isomerase-like"/>
    <property type="match status" value="1"/>
</dbReference>
<comment type="caution">
    <text evidence="2">The sequence shown here is derived from an EMBL/GenBank/DDBJ whole genome shotgun (WGS) entry which is preliminary data.</text>
</comment>
<dbReference type="Proteomes" id="UP000682134">
    <property type="component" value="Unassembled WGS sequence"/>
</dbReference>
<proteinExistence type="predicted"/>
<dbReference type="RefSeq" id="WP_209406693.1">
    <property type="nucleotide sequence ID" value="NZ_JAGIYQ010000010.1"/>
</dbReference>
<feature type="domain" description="Xylose isomerase-like TIM barrel" evidence="1">
    <location>
        <begin position="22"/>
        <end position="245"/>
    </location>
</feature>
<dbReference type="EMBL" id="JAGIYQ010000010">
    <property type="protein sequence ID" value="MBP0726353.1"/>
    <property type="molecule type" value="Genomic_DNA"/>
</dbReference>
<name>A0A940NRS3_9BACI</name>
<keyword evidence="3" id="KW-1185">Reference proteome</keyword>
<dbReference type="AlphaFoldDB" id="A0A940NRS3"/>
<dbReference type="Pfam" id="PF01261">
    <property type="entry name" value="AP_endonuc_2"/>
    <property type="match status" value="1"/>
</dbReference>
<protein>
    <submittedName>
        <fullName evidence="2">TIM barrel protein</fullName>
    </submittedName>
</protein>
<gene>
    <name evidence="2" type="ORF">J5Y03_14420</name>
</gene>
<evidence type="ECO:0000259" key="1">
    <source>
        <dbReference type="Pfam" id="PF01261"/>
    </source>
</evidence>
<evidence type="ECO:0000313" key="2">
    <source>
        <dbReference type="EMBL" id="MBP0726353.1"/>
    </source>
</evidence>
<dbReference type="Gene3D" id="3.20.20.150">
    <property type="entry name" value="Divalent-metal-dependent TIM barrel enzymes"/>
    <property type="match status" value="1"/>
</dbReference>
<accession>A0A940NRS3</accession>
<dbReference type="PANTHER" id="PTHR12110">
    <property type="entry name" value="HYDROXYPYRUVATE ISOMERASE"/>
    <property type="match status" value="1"/>
</dbReference>
<dbReference type="InterPro" id="IPR013022">
    <property type="entry name" value="Xyl_isomerase-like_TIM-brl"/>
</dbReference>
<dbReference type="PANTHER" id="PTHR12110:SF21">
    <property type="entry name" value="XYLOSE ISOMERASE-LIKE TIM BARREL DOMAIN-CONTAINING PROTEIN"/>
    <property type="match status" value="1"/>
</dbReference>
<dbReference type="InterPro" id="IPR050312">
    <property type="entry name" value="IolE/XylAMocC-like"/>
</dbReference>
<dbReference type="InterPro" id="IPR036237">
    <property type="entry name" value="Xyl_isomerase-like_sf"/>
</dbReference>